<evidence type="ECO:0000313" key="1">
    <source>
        <dbReference type="EMBL" id="AUV65380.1"/>
    </source>
</evidence>
<proteinExistence type="predicted"/>
<dbReference type="Proteomes" id="UP000297194">
    <property type="component" value="Segment"/>
</dbReference>
<sequence length="78" mass="8303">MSLESCSSIATNVIKSILENNLDLIDNSYLILNVVDNESGAIKSVCLGEIGSFQTDQTAKYAVSDSSVASELQSDETL</sequence>
<dbReference type="GeneID" id="40527055"/>
<evidence type="ECO:0000313" key="2">
    <source>
        <dbReference type="Proteomes" id="UP000297194"/>
    </source>
</evidence>
<dbReference type="InterPro" id="IPR009855">
    <property type="entry name" value="Baculo_LEF-10"/>
</dbReference>
<dbReference type="KEGG" id="vg:40527055"/>
<protein>
    <submittedName>
        <fullName evidence="1">LEF-10</fullName>
    </submittedName>
</protein>
<name>A0A2K9VSF6_9ABAC</name>
<dbReference type="EMBL" id="MF375894">
    <property type="protein sequence ID" value="AUV65380.1"/>
    <property type="molecule type" value="Genomic_DNA"/>
</dbReference>
<dbReference type="RefSeq" id="YP_009666775.1">
    <property type="nucleotide sequence ID" value="NC_043530.1"/>
</dbReference>
<dbReference type="Pfam" id="PF07206">
    <property type="entry name" value="Baculo_LEF-10"/>
    <property type="match status" value="1"/>
</dbReference>
<accession>A0A2K9VSF6</accession>
<organism evidence="1 2">
    <name type="scientific">Mythimna unipuncta nucleopolyhedrovirus</name>
    <dbReference type="NCBI Taxonomy" id="447897"/>
    <lineage>
        <taxon>Viruses</taxon>
        <taxon>Viruses incertae sedis</taxon>
        <taxon>Naldaviricetes</taxon>
        <taxon>Lefavirales</taxon>
        <taxon>Baculoviridae</taxon>
        <taxon>Alphabaculovirus</taxon>
    </lineage>
</organism>
<keyword evidence="2" id="KW-1185">Reference proteome</keyword>
<reference evidence="1" key="1">
    <citation type="journal article" date="2017" name="Virus Genes">
        <title>The complete genome sequence of a third distinct baculovirus isolated from the true armyworm, Mythimna unipuncta, contains two copies of the lef-7 gene.</title>
        <authorList>
            <person name="Harrison R.L."/>
            <person name="Mowery J.D."/>
            <person name="Rowley D.L."/>
            <person name="Bauchan G.R."/>
            <person name="Theilmann D.A."/>
            <person name="Rohrmann G.F."/>
            <person name="Erlandson M.A."/>
        </authorList>
    </citation>
    <scope>NUCLEOTIDE SEQUENCE [LARGE SCALE GENOMIC DNA]</scope>
    <source>
        <strain evidence="1">#7</strain>
    </source>
</reference>